<organism evidence="3">
    <name type="scientific">Trypanosoma brucei</name>
    <dbReference type="NCBI Taxonomy" id="5691"/>
    <lineage>
        <taxon>Eukaryota</taxon>
        <taxon>Discoba</taxon>
        <taxon>Euglenozoa</taxon>
        <taxon>Kinetoplastea</taxon>
        <taxon>Metakinetoplastina</taxon>
        <taxon>Trypanosomatida</taxon>
        <taxon>Trypanosomatidae</taxon>
        <taxon>Trypanosoma</taxon>
    </lineage>
</organism>
<feature type="chain" id="PRO_5009615438" evidence="2">
    <location>
        <begin position="21"/>
        <end position="437"/>
    </location>
</feature>
<dbReference type="EMBL" id="KX701121">
    <property type="protein sequence ID" value="APD75077.1"/>
    <property type="molecule type" value="Genomic_DNA"/>
</dbReference>
<protein>
    <submittedName>
        <fullName evidence="3">Variant surface glycoprotein 1125.4878</fullName>
    </submittedName>
</protein>
<feature type="signal peptide" evidence="2">
    <location>
        <begin position="1"/>
        <end position="20"/>
    </location>
</feature>
<dbReference type="AlphaFoldDB" id="A0A1J0RAX5"/>
<feature type="compositionally biased region" description="Basic and acidic residues" evidence="1">
    <location>
        <begin position="394"/>
        <end position="430"/>
    </location>
</feature>
<accession>A0A1J0RAX5</accession>
<sequence length="437" mass="46122">MAKVTQWHLLLAFILAVAKADDKKPADVATDACKLARVLQAIVTQLEGKLQPAAATISGTRPLIARLMDATGRGSAEIHLLAAPILLKLTTAVTAAESKLKALTAKTTALATKLRMEAVKALAIKEAVSVQVKTTDTGDTNAGTLDQNYNIQFTAIKTGKLASPQDLPQAAQNADSWIHPENLKTMVFYRLKLNDQGGSPRLPTLGKGASGGAQCASTVTAPTGGNFNTNLCIAGGPILMEEKQTHNTGKTGNYIAQPPNDEEKAADPGKNEKALAQELLGVATEWQGASFNFDVLEISSYNTDDNFKAAVAAALGNLKEPYDSAKHGEIISRLISSKYGDSKETFNNKFWEPLSKLPVPKVALGTDSDGTVAQISDTATAAKVLLQAAKQRQSKTEKRAANTAGEKPEGDAKTDVADKTGDKKDGDNTDKPVCSSI</sequence>
<reference evidence="3" key="1">
    <citation type="submission" date="2016-08" db="EMBL/GenBank/DDBJ databases">
        <title>VSG repertoire of Trypanosoma brucei EATRO 1125.</title>
        <authorList>
            <person name="Cross G.A."/>
        </authorList>
    </citation>
    <scope>NUCLEOTIDE SEQUENCE</scope>
    <source>
        <strain evidence="3">EATRO 1125</strain>
    </source>
</reference>
<dbReference type="VEuPathDB" id="TriTrypDB:Tb427_000187100"/>
<evidence type="ECO:0000256" key="2">
    <source>
        <dbReference type="SAM" id="SignalP"/>
    </source>
</evidence>
<dbReference type="SUPFAM" id="SSF58087">
    <property type="entry name" value="Variant surface glycoprotein (N-terminal domain)"/>
    <property type="match status" value="1"/>
</dbReference>
<feature type="region of interest" description="Disordered" evidence="1">
    <location>
        <begin position="388"/>
        <end position="437"/>
    </location>
</feature>
<keyword evidence="2" id="KW-0732">Signal</keyword>
<evidence type="ECO:0000256" key="1">
    <source>
        <dbReference type="SAM" id="MobiDB-lite"/>
    </source>
</evidence>
<evidence type="ECO:0000313" key="3">
    <source>
        <dbReference type="EMBL" id="APD75077.1"/>
    </source>
</evidence>
<name>A0A1J0RAX5_9TRYP</name>
<proteinExistence type="predicted"/>
<feature type="region of interest" description="Disordered" evidence="1">
    <location>
        <begin position="248"/>
        <end position="268"/>
    </location>
</feature>